<evidence type="ECO:0000256" key="4">
    <source>
        <dbReference type="PROSITE-ProRule" id="PRU01343"/>
    </source>
</evidence>
<gene>
    <name evidence="7" type="ORF">LTRI10_LOCUS1945</name>
</gene>
<proteinExistence type="predicted"/>
<keyword evidence="3" id="KW-0862">Zinc</keyword>
<dbReference type="InterPro" id="IPR010666">
    <property type="entry name" value="Znf_GRF"/>
</dbReference>
<evidence type="ECO:0000313" key="7">
    <source>
        <dbReference type="EMBL" id="CAL1354093.1"/>
    </source>
</evidence>
<dbReference type="Pfam" id="PF06839">
    <property type="entry name" value="Zn_ribbon_GRF"/>
    <property type="match status" value="1"/>
</dbReference>
<evidence type="ECO:0000259" key="6">
    <source>
        <dbReference type="PROSITE" id="PS51999"/>
    </source>
</evidence>
<feature type="domain" description="GRF-type" evidence="6">
    <location>
        <begin position="6"/>
        <end position="48"/>
    </location>
</feature>
<protein>
    <recommendedName>
        <fullName evidence="6">GRF-type domain-containing protein</fullName>
    </recommendedName>
</protein>
<reference evidence="7 8" key="1">
    <citation type="submission" date="2024-04" db="EMBL/GenBank/DDBJ databases">
        <authorList>
            <person name="Fracassetti M."/>
        </authorList>
    </citation>
    <scope>NUCLEOTIDE SEQUENCE [LARGE SCALE GENOMIC DNA]</scope>
</reference>
<dbReference type="AlphaFoldDB" id="A0AAV2CCG0"/>
<keyword evidence="1" id="KW-0479">Metal-binding</keyword>
<accession>A0AAV2CCG0</accession>
<name>A0AAV2CCG0_9ROSI</name>
<evidence type="ECO:0000256" key="1">
    <source>
        <dbReference type="ARBA" id="ARBA00022723"/>
    </source>
</evidence>
<keyword evidence="2 4" id="KW-0863">Zinc-finger</keyword>
<dbReference type="GO" id="GO:0008270">
    <property type="term" value="F:zinc ion binding"/>
    <property type="evidence" value="ECO:0007669"/>
    <property type="project" value="UniProtKB-KW"/>
</dbReference>
<feature type="transmembrane region" description="Helical" evidence="5">
    <location>
        <begin position="78"/>
        <end position="98"/>
    </location>
</feature>
<evidence type="ECO:0000256" key="5">
    <source>
        <dbReference type="SAM" id="Phobius"/>
    </source>
</evidence>
<keyword evidence="5" id="KW-0812">Transmembrane</keyword>
<dbReference type="PANTHER" id="PTHR33248">
    <property type="entry name" value="ZINC ION-BINDING PROTEIN"/>
    <property type="match status" value="1"/>
</dbReference>
<evidence type="ECO:0000313" key="8">
    <source>
        <dbReference type="Proteomes" id="UP001497516"/>
    </source>
</evidence>
<organism evidence="7 8">
    <name type="scientific">Linum trigynum</name>
    <dbReference type="NCBI Taxonomy" id="586398"/>
    <lineage>
        <taxon>Eukaryota</taxon>
        <taxon>Viridiplantae</taxon>
        <taxon>Streptophyta</taxon>
        <taxon>Embryophyta</taxon>
        <taxon>Tracheophyta</taxon>
        <taxon>Spermatophyta</taxon>
        <taxon>Magnoliopsida</taxon>
        <taxon>eudicotyledons</taxon>
        <taxon>Gunneridae</taxon>
        <taxon>Pentapetalae</taxon>
        <taxon>rosids</taxon>
        <taxon>fabids</taxon>
        <taxon>Malpighiales</taxon>
        <taxon>Linaceae</taxon>
        <taxon>Linum</taxon>
    </lineage>
</organism>
<evidence type="ECO:0000256" key="3">
    <source>
        <dbReference type="ARBA" id="ARBA00022833"/>
    </source>
</evidence>
<keyword evidence="5" id="KW-0472">Membrane</keyword>
<dbReference type="EMBL" id="OZ034813">
    <property type="protein sequence ID" value="CAL1354093.1"/>
    <property type="molecule type" value="Genomic_DNA"/>
</dbReference>
<sequence>MATPCCHCRYPTDLRTSWTDANPGRRFYGCSKFGTNKACNYFRWYDPALDEHMRCIVQNFHRRIRELERRQPRGAYKISFKMASILTVVFLVVVFILLEK</sequence>
<keyword evidence="8" id="KW-1185">Reference proteome</keyword>
<dbReference type="PROSITE" id="PS51999">
    <property type="entry name" value="ZF_GRF"/>
    <property type="match status" value="1"/>
</dbReference>
<keyword evidence="5" id="KW-1133">Transmembrane helix</keyword>
<dbReference type="Proteomes" id="UP001497516">
    <property type="component" value="Chromosome 1"/>
</dbReference>
<evidence type="ECO:0000256" key="2">
    <source>
        <dbReference type="ARBA" id="ARBA00022771"/>
    </source>
</evidence>